<dbReference type="InParanoid" id="O01861"/>
<evidence type="ECO:0000313" key="4">
    <source>
        <dbReference type="WormBase" id="T05E7.5"/>
    </source>
</evidence>
<evidence type="ECO:0000313" key="3">
    <source>
        <dbReference type="Proteomes" id="UP000001940"/>
    </source>
</evidence>
<dbReference type="Proteomes" id="UP000001940">
    <property type="component" value="Chromosome I"/>
</dbReference>
<evidence type="ECO:0000313" key="2">
    <source>
        <dbReference type="EMBL" id="CCD73364.2"/>
    </source>
</evidence>
<organism evidence="2 3">
    <name type="scientific">Caenorhabditis elegans</name>
    <dbReference type="NCBI Taxonomy" id="6239"/>
    <lineage>
        <taxon>Eukaryota</taxon>
        <taxon>Metazoa</taxon>
        <taxon>Ecdysozoa</taxon>
        <taxon>Nematoda</taxon>
        <taxon>Chromadorea</taxon>
        <taxon>Rhabditida</taxon>
        <taxon>Rhabditina</taxon>
        <taxon>Rhabditomorpha</taxon>
        <taxon>Rhabditoidea</taxon>
        <taxon>Rhabditidae</taxon>
        <taxon>Peloderinae</taxon>
        <taxon>Caenorhabditis</taxon>
    </lineage>
</organism>
<sequence length="318" mass="38027">MFAENPFFTPTESKLKSEIALLQMKLDDERFDHQKTRRELANSRLEISDLKGEAKCHDSELNRLYTIINNLEKKVEDLNGEHQKSLEKLKERLHEKDAFIEACEEFYDEKKINVNKMTLMKQEMELKRIKKNFEEYKERMTEVEKNLNEFIKRQSAICMGVRYELNMEKDSRERYFKEAQQLKQEKDVLVHEINEREVRILCLRSDILTLKSENNDTSKELDEMKNGTKALKHELEETKKMKSEALSKYEESQKEFEQFNLKFQRLCTKFYEERVSSQTTSPKMKEHLASAKKRLSAIKETLQNEEDFDETGEVTNYQ</sequence>
<dbReference type="STRING" id="6239.T05E7.5.1"/>
<protein>
    <submittedName>
        <fullName evidence="2">Very Early Transcript</fullName>
    </submittedName>
</protein>
<keyword evidence="1" id="KW-0175">Coiled coil</keyword>
<dbReference type="HOGENOM" id="CLU_726126_0_0_1"/>
<dbReference type="PaxDb" id="6239-T05E7.5"/>
<dbReference type="PIR" id="T15246">
    <property type="entry name" value="T15246"/>
</dbReference>
<keyword evidence="3" id="KW-1185">Reference proteome</keyword>
<evidence type="ECO:0000256" key="1">
    <source>
        <dbReference type="SAM" id="Coils"/>
    </source>
</evidence>
<proteinExistence type="evidence at protein level"/>
<dbReference type="PeptideAtlas" id="O01861"/>
<feature type="coiled-coil region" evidence="1">
    <location>
        <begin position="33"/>
        <end position="92"/>
    </location>
</feature>
<evidence type="ECO:0007829" key="5">
    <source>
        <dbReference type="PeptideAtlas" id="O01861"/>
    </source>
</evidence>
<dbReference type="KEGG" id="cel:CELE_T05E7.5"/>
<dbReference type="RefSeq" id="NP_491787.2">
    <property type="nucleotide sequence ID" value="NM_059386.8"/>
</dbReference>
<feature type="coiled-coil region" evidence="1">
    <location>
        <begin position="119"/>
        <end position="255"/>
    </location>
</feature>
<dbReference type="SMR" id="O01861"/>
<dbReference type="AGR" id="WB:WBGene00020261"/>
<dbReference type="GeneID" id="172308"/>
<keyword evidence="5" id="KW-1267">Proteomics identification</keyword>
<reference evidence="2 3" key="1">
    <citation type="journal article" date="1998" name="Science">
        <title>Genome sequence of the nematode C. elegans: a platform for investigating biology.</title>
        <authorList>
            <consortium name="The C. elegans sequencing consortium"/>
            <person name="Sulson J.E."/>
            <person name="Waterston R."/>
        </authorList>
    </citation>
    <scope>NUCLEOTIDE SEQUENCE [LARGE SCALE GENOMIC DNA]</scope>
    <source>
        <strain evidence="2 3">Bristol N2</strain>
    </source>
</reference>
<dbReference type="WormBase" id="T05E7.5">
    <property type="protein sequence ID" value="CE51557"/>
    <property type="gene ID" value="WBGene00020261"/>
    <property type="gene designation" value="vet-1"/>
</dbReference>
<dbReference type="IntAct" id="O01861">
    <property type="interactions" value="3"/>
</dbReference>
<dbReference type="CTD" id="172308"/>
<dbReference type="AlphaFoldDB" id="O01861"/>
<dbReference type="MINT" id="O01861"/>
<accession>O01861</accession>
<gene>
    <name evidence="2 4" type="primary">vet-1</name>
    <name evidence="2" type="ORF">CELE_T05E7.5</name>
    <name evidence="4" type="ORF">T05E7.5</name>
</gene>
<dbReference type="UCSC" id="T05E7.5">
    <property type="organism name" value="c. elegans"/>
</dbReference>
<dbReference type="EMBL" id="BX284601">
    <property type="protein sequence ID" value="CCD73364.2"/>
    <property type="molecule type" value="Genomic_DNA"/>
</dbReference>
<dbReference type="Bgee" id="WBGene00020261">
    <property type="expression patterns" value="Expressed in embryo and 3 other cell types or tissues"/>
</dbReference>
<dbReference type="DIP" id="DIP-26668N"/>
<name>O01861_CAEEL</name>